<dbReference type="EMBL" id="EF087033">
    <property type="protein sequence ID" value="ABK26289.1"/>
    <property type="molecule type" value="mRNA"/>
</dbReference>
<dbReference type="CDD" id="cd02440">
    <property type="entry name" value="AdoMet_MTases"/>
    <property type="match status" value="1"/>
</dbReference>
<sequence>MAFLTTQLIINGNNGLWQFPRTSTTPGNYSFLQRSSLQRRRRKETVMSTTVSSGTHNKAISTQVPFIEGELDRPRWSGDTPISRLVAALIAIKPVYNLMKLGARQVLISTAEKNGIAWRDMTREILESEVYKEKELIENPSIVYPDYYLKPFHAYEQGNLSWEAAAEVEAATMSMIRRAMPSAASLEEATRLLRGNWLQAIEDHHTKNSGGLGIADILDVGCSVGVSTRFLADKFPLANVIGLDLSPYFLAVGQYKEKIRPLREKPIKWIHANGEATGLPSASFDIVSFSYVMHECPQTAIRGLLKEAYRVLRPGGTVALTDNSPKSKILQNLPPVLFTLMKSTEPHLDEYYLLDMENTMVETGFINVRSVLTDPRHRTVTGSVPKL</sequence>
<dbReference type="PANTHER" id="PTHR42912:SF80">
    <property type="entry name" value="METHYLTRANSFERASE DOMAIN-CONTAINING PROTEIN"/>
    <property type="match status" value="1"/>
</dbReference>
<dbReference type="AlphaFoldDB" id="A9P078"/>
<proteinExistence type="evidence at transcript level"/>
<dbReference type="Pfam" id="PF08241">
    <property type="entry name" value="Methyltransf_11"/>
    <property type="match status" value="1"/>
</dbReference>
<dbReference type="GO" id="GO:0008757">
    <property type="term" value="F:S-adenosylmethionine-dependent methyltransferase activity"/>
    <property type="evidence" value="ECO:0007669"/>
    <property type="project" value="InterPro"/>
</dbReference>
<organism evidence="2">
    <name type="scientific">Picea sitchensis</name>
    <name type="common">Sitka spruce</name>
    <name type="synonym">Pinus sitchensis</name>
    <dbReference type="NCBI Taxonomy" id="3332"/>
    <lineage>
        <taxon>Eukaryota</taxon>
        <taxon>Viridiplantae</taxon>
        <taxon>Streptophyta</taxon>
        <taxon>Embryophyta</taxon>
        <taxon>Tracheophyta</taxon>
        <taxon>Spermatophyta</taxon>
        <taxon>Pinopsida</taxon>
        <taxon>Pinidae</taxon>
        <taxon>Conifers I</taxon>
        <taxon>Pinales</taxon>
        <taxon>Pinaceae</taxon>
        <taxon>Picea</taxon>
    </lineage>
</organism>
<dbReference type="SUPFAM" id="SSF53335">
    <property type="entry name" value="S-adenosyl-L-methionine-dependent methyltransferases"/>
    <property type="match status" value="1"/>
</dbReference>
<feature type="domain" description="Methyltransferase type 11" evidence="1">
    <location>
        <begin position="218"/>
        <end position="319"/>
    </location>
</feature>
<dbReference type="InterPro" id="IPR013216">
    <property type="entry name" value="Methyltransf_11"/>
</dbReference>
<dbReference type="OMA" id="GCSVGMS"/>
<evidence type="ECO:0000259" key="1">
    <source>
        <dbReference type="Pfam" id="PF08241"/>
    </source>
</evidence>
<dbReference type="InterPro" id="IPR029063">
    <property type="entry name" value="SAM-dependent_MTases_sf"/>
</dbReference>
<reference evidence="2" key="1">
    <citation type="journal article" date="2008" name="BMC Genomics">
        <title>A conifer genomics resource of 200,000 spruce (Picea spp.) ESTs and 6,464 high-quality, sequence-finished full-length cDNAs for Sitka spruce (Picea sitchensis).</title>
        <authorList>
            <person name="Ralph S.G."/>
            <person name="Chun H.J."/>
            <person name="Kolosova N."/>
            <person name="Cooper D."/>
            <person name="Oddy C."/>
            <person name="Ritland C.E."/>
            <person name="Kirkpatrick R."/>
            <person name="Moore R."/>
            <person name="Barber S."/>
            <person name="Holt R.A."/>
            <person name="Jones S.J."/>
            <person name="Marra M.A."/>
            <person name="Douglas C.J."/>
            <person name="Ritland K."/>
            <person name="Bohlmann J."/>
        </authorList>
    </citation>
    <scope>NUCLEOTIDE SEQUENCE</scope>
    <source>
        <tissue evidence="2">Green portion of the leader tissue</tissue>
    </source>
</reference>
<dbReference type="InterPro" id="IPR050508">
    <property type="entry name" value="Methyltransf_Superfamily"/>
</dbReference>
<name>A9P078_PICSI</name>
<accession>A9P078</accession>
<evidence type="ECO:0000313" key="2">
    <source>
        <dbReference type="EMBL" id="ABK26289.1"/>
    </source>
</evidence>
<dbReference type="PANTHER" id="PTHR42912">
    <property type="entry name" value="METHYLTRANSFERASE"/>
    <property type="match status" value="1"/>
</dbReference>
<dbReference type="Gene3D" id="3.40.50.150">
    <property type="entry name" value="Vaccinia Virus protein VP39"/>
    <property type="match status" value="1"/>
</dbReference>
<protein>
    <recommendedName>
        <fullName evidence="1">Methyltransferase type 11 domain-containing protein</fullName>
    </recommendedName>
</protein>